<evidence type="ECO:0000313" key="4">
    <source>
        <dbReference type="Proteomes" id="UP000077051"/>
    </source>
</evidence>
<gene>
    <name evidence="3" type="ORF">MUCCIDRAFT_158061</name>
</gene>
<reference evidence="3 4" key="1">
    <citation type="submission" date="2015-06" db="EMBL/GenBank/DDBJ databases">
        <title>Expansion of signal transduction pathways in fungi by whole-genome duplication.</title>
        <authorList>
            <consortium name="DOE Joint Genome Institute"/>
            <person name="Corrochano L.M."/>
            <person name="Kuo A."/>
            <person name="Marcet-Houben M."/>
            <person name="Polaino S."/>
            <person name="Salamov A."/>
            <person name="Villalobos J.M."/>
            <person name="Alvarez M.I."/>
            <person name="Avalos J."/>
            <person name="Benito E.P."/>
            <person name="Benoit I."/>
            <person name="Burger G."/>
            <person name="Camino L.P."/>
            <person name="Canovas D."/>
            <person name="Cerda-Olmedo E."/>
            <person name="Cheng J.-F."/>
            <person name="Dominguez A."/>
            <person name="Elias M."/>
            <person name="Eslava A.P."/>
            <person name="Glaser F."/>
            <person name="Grimwood J."/>
            <person name="Gutierrez G."/>
            <person name="Heitman J."/>
            <person name="Henrissat B."/>
            <person name="Iturriaga E.A."/>
            <person name="Lang B.F."/>
            <person name="Lavin J.L."/>
            <person name="Lee S."/>
            <person name="Li W."/>
            <person name="Lindquist E."/>
            <person name="Lopez-Garcia S."/>
            <person name="Luque E.M."/>
            <person name="Marcos A.T."/>
            <person name="Martin J."/>
            <person name="Mccluskey K."/>
            <person name="Medina H.R."/>
            <person name="Miralles-Duran A."/>
            <person name="Miyazaki A."/>
            <person name="Munoz-Torres E."/>
            <person name="Oguiza J.A."/>
            <person name="Ohm R."/>
            <person name="Olmedo M."/>
            <person name="Orejas M."/>
            <person name="Ortiz-Castellanos L."/>
            <person name="Pisabarro A.G."/>
            <person name="Rodriguez-Romero J."/>
            <person name="Ruiz-Herrera J."/>
            <person name="Ruiz-Vazquez R."/>
            <person name="Sanz C."/>
            <person name="Schackwitz W."/>
            <person name="Schmutz J."/>
            <person name="Shahriari M."/>
            <person name="Shelest E."/>
            <person name="Silva-Franco F."/>
            <person name="Soanes D."/>
            <person name="Syed K."/>
            <person name="Tagua V.G."/>
            <person name="Talbot N.J."/>
            <person name="Thon M."/>
            <person name="De Vries R.P."/>
            <person name="Wiebenga A."/>
            <person name="Yadav J.S."/>
            <person name="Braun E.L."/>
            <person name="Baker S."/>
            <person name="Garre V."/>
            <person name="Horwitz B."/>
            <person name="Torres-Martinez S."/>
            <person name="Idnurm A."/>
            <person name="Herrera-Estrella A."/>
            <person name="Gabaldon T."/>
            <person name="Grigoriev I.V."/>
        </authorList>
    </citation>
    <scope>NUCLEOTIDE SEQUENCE [LARGE SCALE GENOMIC DNA]</scope>
    <source>
        <strain evidence="3 4">CBS 277.49</strain>
    </source>
</reference>
<feature type="region of interest" description="Disordered" evidence="1">
    <location>
        <begin position="67"/>
        <end position="107"/>
    </location>
</feature>
<evidence type="ECO:0000256" key="1">
    <source>
        <dbReference type="SAM" id="MobiDB-lite"/>
    </source>
</evidence>
<protein>
    <recommendedName>
        <fullName evidence="5">Extracellular membrane protein CFEM domain-containing protein</fullName>
    </recommendedName>
</protein>
<dbReference type="VEuPathDB" id="FungiDB:MUCCIDRAFT_158061"/>
<keyword evidence="2" id="KW-0732">Signal</keyword>
<dbReference type="EMBL" id="AMYB01000001">
    <property type="protein sequence ID" value="OAD07809.1"/>
    <property type="molecule type" value="Genomic_DNA"/>
</dbReference>
<dbReference type="OrthoDB" id="2287961at2759"/>
<sequence length="181" mass="19011">MKSTYILAAAVALVASVQAQCECDPADSACLGECVGNTNQCISECHSNECYSRCIAYHWPGADPNSASNRWEQPTPTWQRESSTMWVQPTSSQWNNNGQQSSQWPTSSVWVPSGAPTMGQSTPWSQSGWPSASTWAPGYSYSGMVPSASASASTSGGAMTASQVSKAVVGVALAAAAYILQ</sequence>
<feature type="compositionally biased region" description="Polar residues" evidence="1">
    <location>
        <begin position="67"/>
        <end position="90"/>
    </location>
</feature>
<accession>A0A162RPP1</accession>
<organism evidence="3 4">
    <name type="scientific">Mucor lusitanicus CBS 277.49</name>
    <dbReference type="NCBI Taxonomy" id="747725"/>
    <lineage>
        <taxon>Eukaryota</taxon>
        <taxon>Fungi</taxon>
        <taxon>Fungi incertae sedis</taxon>
        <taxon>Mucoromycota</taxon>
        <taxon>Mucoromycotina</taxon>
        <taxon>Mucoromycetes</taxon>
        <taxon>Mucorales</taxon>
        <taxon>Mucorineae</taxon>
        <taxon>Mucoraceae</taxon>
        <taxon>Mucor</taxon>
    </lineage>
</organism>
<dbReference type="Proteomes" id="UP000077051">
    <property type="component" value="Unassembled WGS sequence"/>
</dbReference>
<name>A0A162RPP1_MUCCL</name>
<evidence type="ECO:0008006" key="5">
    <source>
        <dbReference type="Google" id="ProtNLM"/>
    </source>
</evidence>
<proteinExistence type="predicted"/>
<comment type="caution">
    <text evidence="3">The sequence shown here is derived from an EMBL/GenBank/DDBJ whole genome shotgun (WGS) entry which is preliminary data.</text>
</comment>
<feature type="compositionally biased region" description="Low complexity" evidence="1">
    <location>
        <begin position="91"/>
        <end position="104"/>
    </location>
</feature>
<keyword evidence="4" id="KW-1185">Reference proteome</keyword>
<feature type="signal peptide" evidence="2">
    <location>
        <begin position="1"/>
        <end position="19"/>
    </location>
</feature>
<evidence type="ECO:0000256" key="2">
    <source>
        <dbReference type="SAM" id="SignalP"/>
    </source>
</evidence>
<feature type="chain" id="PRO_5007839412" description="Extracellular membrane protein CFEM domain-containing protein" evidence="2">
    <location>
        <begin position="20"/>
        <end position="181"/>
    </location>
</feature>
<evidence type="ECO:0000313" key="3">
    <source>
        <dbReference type="EMBL" id="OAD07809.1"/>
    </source>
</evidence>
<dbReference type="STRING" id="747725.A0A162RPP1"/>
<dbReference type="AlphaFoldDB" id="A0A162RPP1"/>